<organism evidence="6 7">
    <name type="scientific">Sporothrix bragantina</name>
    <dbReference type="NCBI Taxonomy" id="671064"/>
    <lineage>
        <taxon>Eukaryota</taxon>
        <taxon>Fungi</taxon>
        <taxon>Dikarya</taxon>
        <taxon>Ascomycota</taxon>
        <taxon>Pezizomycotina</taxon>
        <taxon>Sordariomycetes</taxon>
        <taxon>Sordariomycetidae</taxon>
        <taxon>Ophiostomatales</taxon>
        <taxon>Ophiostomataceae</taxon>
        <taxon>Sporothrix</taxon>
    </lineage>
</organism>
<dbReference type="Proteomes" id="UP001642406">
    <property type="component" value="Unassembled WGS sequence"/>
</dbReference>
<dbReference type="Pfam" id="PF01494">
    <property type="entry name" value="FAD_binding_3"/>
    <property type="match status" value="2"/>
</dbReference>
<evidence type="ECO:0000259" key="5">
    <source>
        <dbReference type="Pfam" id="PF01494"/>
    </source>
</evidence>
<keyword evidence="4" id="KW-0503">Monooxygenase</keyword>
<protein>
    <recommendedName>
        <fullName evidence="5">FAD-binding domain-containing protein</fullName>
    </recommendedName>
</protein>
<evidence type="ECO:0000313" key="6">
    <source>
        <dbReference type="EMBL" id="CAK7237566.1"/>
    </source>
</evidence>
<reference evidence="6 7" key="1">
    <citation type="submission" date="2024-01" db="EMBL/GenBank/DDBJ databases">
        <authorList>
            <person name="Allen C."/>
            <person name="Tagirdzhanova G."/>
        </authorList>
    </citation>
    <scope>NUCLEOTIDE SEQUENCE [LARGE SCALE GENOMIC DNA]</scope>
</reference>
<evidence type="ECO:0000313" key="7">
    <source>
        <dbReference type="Proteomes" id="UP001642406"/>
    </source>
</evidence>
<dbReference type="EMBL" id="CAWUHC010000192">
    <property type="protein sequence ID" value="CAK7237566.1"/>
    <property type="molecule type" value="Genomic_DNA"/>
</dbReference>
<proteinExistence type="predicted"/>
<dbReference type="SUPFAM" id="SSF51905">
    <property type="entry name" value="FAD/NAD(P)-binding domain"/>
    <property type="match status" value="1"/>
</dbReference>
<evidence type="ECO:0000256" key="2">
    <source>
        <dbReference type="ARBA" id="ARBA00022827"/>
    </source>
</evidence>
<keyword evidence="7" id="KW-1185">Reference proteome</keyword>
<evidence type="ECO:0000256" key="1">
    <source>
        <dbReference type="ARBA" id="ARBA00022630"/>
    </source>
</evidence>
<dbReference type="PRINTS" id="PR00420">
    <property type="entry name" value="RNGMNOXGNASE"/>
</dbReference>
<sequence length="385" mass="42585">MSPPIAIVGGGPAGLALAACLTQRGIDYIVYERSSDGSKPYGGCLDLHVGSGQRAMREGGVFDEFKKSSRDGDATIHLVYDHHGKHLFSWGEGRDSPEIDRWQLRRVLLTGIPKEKVVWSKALKSADRDENGKIVLKFEDGTTESGFQLVVGADGSASKIRHLVTTAKPVYSGKTYITTKIHPGNPYYEKMKSICKMGSMVAMGKGKHMFNSRQGDGHYRIDLGIEVPVDWTTSGHVDLSNFDEAKKFFLQESFYGAYSPELKDIIQYSEGPFRPWIMYHMPTDELNWSPCADVTLIGDAAHVTIPLVGDGVNCAMRDSVILADMIKQYGLTQKAITEYEKEMFPYAIDVITRSNASGKLFFGESAEPFIQMMTQSPLIGVADHH</sequence>
<evidence type="ECO:0000256" key="4">
    <source>
        <dbReference type="ARBA" id="ARBA00023033"/>
    </source>
</evidence>
<dbReference type="PANTHER" id="PTHR46972:SF1">
    <property type="entry name" value="FAD DEPENDENT OXIDOREDUCTASE DOMAIN-CONTAINING PROTEIN"/>
    <property type="match status" value="1"/>
</dbReference>
<gene>
    <name evidence="6" type="ORF">SBRCBS47491_010022</name>
</gene>
<dbReference type="Gene3D" id="3.50.50.60">
    <property type="entry name" value="FAD/NAD(P)-binding domain"/>
    <property type="match status" value="1"/>
</dbReference>
<dbReference type="InterPro" id="IPR002938">
    <property type="entry name" value="FAD-bd"/>
</dbReference>
<keyword evidence="2" id="KW-0274">FAD</keyword>
<keyword evidence="1" id="KW-0285">Flavoprotein</keyword>
<comment type="caution">
    <text evidence="6">The sequence shown here is derived from an EMBL/GenBank/DDBJ whole genome shotgun (WGS) entry which is preliminary data.</text>
</comment>
<feature type="domain" description="FAD-binding" evidence="5">
    <location>
        <begin position="5"/>
        <end position="167"/>
    </location>
</feature>
<evidence type="ECO:0000256" key="3">
    <source>
        <dbReference type="ARBA" id="ARBA00023002"/>
    </source>
</evidence>
<dbReference type="PANTHER" id="PTHR46972">
    <property type="entry name" value="MONOOXYGENASE ASQM-RELATED"/>
    <property type="match status" value="1"/>
</dbReference>
<name>A0ABP0D047_9PEZI</name>
<keyword evidence="3" id="KW-0560">Oxidoreductase</keyword>
<dbReference type="InterPro" id="IPR036188">
    <property type="entry name" value="FAD/NAD-bd_sf"/>
</dbReference>
<accession>A0ABP0D047</accession>
<feature type="domain" description="FAD-binding" evidence="5">
    <location>
        <begin position="294"/>
        <end position="327"/>
    </location>
</feature>